<accession>A0A0E9VXU2</accession>
<reference evidence="1" key="1">
    <citation type="submission" date="2014-11" db="EMBL/GenBank/DDBJ databases">
        <authorList>
            <person name="Amaro Gonzalez C."/>
        </authorList>
    </citation>
    <scope>NUCLEOTIDE SEQUENCE</scope>
</reference>
<name>A0A0E9VXU2_ANGAN</name>
<sequence>MSGLYTPLQFIHFAVKCDFIVYACCNLYRIDGGGKTMGL</sequence>
<reference evidence="1" key="2">
    <citation type="journal article" date="2015" name="Fish Shellfish Immunol.">
        <title>Early steps in the European eel (Anguilla anguilla)-Vibrio vulnificus interaction in the gills: Role of the RtxA13 toxin.</title>
        <authorList>
            <person name="Callol A."/>
            <person name="Pajuelo D."/>
            <person name="Ebbesson L."/>
            <person name="Teles M."/>
            <person name="MacKenzie S."/>
            <person name="Amaro C."/>
        </authorList>
    </citation>
    <scope>NUCLEOTIDE SEQUENCE</scope>
</reference>
<proteinExistence type="predicted"/>
<dbReference type="AlphaFoldDB" id="A0A0E9VXU2"/>
<organism evidence="1">
    <name type="scientific">Anguilla anguilla</name>
    <name type="common">European freshwater eel</name>
    <name type="synonym">Muraena anguilla</name>
    <dbReference type="NCBI Taxonomy" id="7936"/>
    <lineage>
        <taxon>Eukaryota</taxon>
        <taxon>Metazoa</taxon>
        <taxon>Chordata</taxon>
        <taxon>Craniata</taxon>
        <taxon>Vertebrata</taxon>
        <taxon>Euteleostomi</taxon>
        <taxon>Actinopterygii</taxon>
        <taxon>Neopterygii</taxon>
        <taxon>Teleostei</taxon>
        <taxon>Anguilliformes</taxon>
        <taxon>Anguillidae</taxon>
        <taxon>Anguilla</taxon>
    </lineage>
</organism>
<dbReference type="EMBL" id="GBXM01026499">
    <property type="protein sequence ID" value="JAH82078.1"/>
    <property type="molecule type" value="Transcribed_RNA"/>
</dbReference>
<evidence type="ECO:0000313" key="1">
    <source>
        <dbReference type="EMBL" id="JAH82078.1"/>
    </source>
</evidence>
<protein>
    <submittedName>
        <fullName evidence="1">Uncharacterized protein</fullName>
    </submittedName>
</protein>